<dbReference type="EMBL" id="JBHTCG010000026">
    <property type="protein sequence ID" value="MFC7386359.1"/>
    <property type="molecule type" value="Genomic_DNA"/>
</dbReference>
<organism evidence="2 3">
    <name type="scientific">Sphaerisporangium rhizosphaerae</name>
    <dbReference type="NCBI Taxonomy" id="2269375"/>
    <lineage>
        <taxon>Bacteria</taxon>
        <taxon>Bacillati</taxon>
        <taxon>Actinomycetota</taxon>
        <taxon>Actinomycetes</taxon>
        <taxon>Streptosporangiales</taxon>
        <taxon>Streptosporangiaceae</taxon>
        <taxon>Sphaerisporangium</taxon>
    </lineage>
</organism>
<feature type="compositionally biased region" description="Low complexity" evidence="1">
    <location>
        <begin position="27"/>
        <end position="43"/>
    </location>
</feature>
<feature type="compositionally biased region" description="Low complexity" evidence="1">
    <location>
        <begin position="1"/>
        <end position="16"/>
    </location>
</feature>
<evidence type="ECO:0000313" key="2">
    <source>
        <dbReference type="EMBL" id="MFC7386359.1"/>
    </source>
</evidence>
<proteinExistence type="predicted"/>
<dbReference type="RefSeq" id="WP_380830120.1">
    <property type="nucleotide sequence ID" value="NZ_JBHTCG010000026.1"/>
</dbReference>
<feature type="region of interest" description="Disordered" evidence="1">
    <location>
        <begin position="1"/>
        <end position="134"/>
    </location>
</feature>
<feature type="compositionally biased region" description="Low complexity" evidence="1">
    <location>
        <begin position="75"/>
        <end position="97"/>
    </location>
</feature>
<keyword evidence="3" id="KW-1185">Reference proteome</keyword>
<feature type="compositionally biased region" description="Low complexity" evidence="1">
    <location>
        <begin position="112"/>
        <end position="134"/>
    </location>
</feature>
<evidence type="ECO:0008006" key="4">
    <source>
        <dbReference type="Google" id="ProtNLM"/>
    </source>
</evidence>
<gene>
    <name evidence="2" type="ORF">ACFQSB_29420</name>
</gene>
<sequence>MGSAEPASAAAPRPGGTDLRSAPDRLGTTSSGSGMASGRAGARFPRQVALDPAVRERTTPERGIPEAAGPDAAVRRATTRTATTRTGTGTALTRSATPANTALARSATPADTALARKAPRATLTTTTPKAAPARATAALRKAARLKATATITKAARVKVIPETPKTPQTPKTARVRVTATSRNAAALALETSAARTSMSSSAITNYRRAGLAVEAAPSRRARLAIETAPTRRANLIVNTAGAGRRALTPKATRRGSFAPEAGLSRREAFLRMAAPIRRGLPAVGARRGLLGLPTAGVPRGLPRVGARRGLPAVGVRRAPVAVRVAAARRAAASPRMAQRVAMASGMVSPMLWRQHLLYPGLRLRHPQAARRLQRAGLRWRSSGNCVNRHRHSCTSLATVRLQTLWGLVDLKRRSGCDVLVTGGTETGHAGGVHSHGKGYKIDVAHNRCIDRFIRSKHRGRVRGDGARLFYEHRPQGHTTYANEPSHWDITFL</sequence>
<accession>A0ABW2PAK9</accession>
<evidence type="ECO:0000313" key="3">
    <source>
        <dbReference type="Proteomes" id="UP001596496"/>
    </source>
</evidence>
<evidence type="ECO:0000256" key="1">
    <source>
        <dbReference type="SAM" id="MobiDB-lite"/>
    </source>
</evidence>
<reference evidence="3" key="1">
    <citation type="journal article" date="2019" name="Int. J. Syst. Evol. Microbiol.">
        <title>The Global Catalogue of Microorganisms (GCM) 10K type strain sequencing project: providing services to taxonomists for standard genome sequencing and annotation.</title>
        <authorList>
            <consortium name="The Broad Institute Genomics Platform"/>
            <consortium name="The Broad Institute Genome Sequencing Center for Infectious Disease"/>
            <person name="Wu L."/>
            <person name="Ma J."/>
        </authorList>
    </citation>
    <scope>NUCLEOTIDE SEQUENCE [LARGE SCALE GENOMIC DNA]</scope>
    <source>
        <strain evidence="3">CECT 7649</strain>
    </source>
</reference>
<name>A0ABW2PAK9_9ACTN</name>
<dbReference type="Proteomes" id="UP001596496">
    <property type="component" value="Unassembled WGS sequence"/>
</dbReference>
<comment type="caution">
    <text evidence="2">The sequence shown here is derived from an EMBL/GenBank/DDBJ whole genome shotgun (WGS) entry which is preliminary data.</text>
</comment>
<feature type="compositionally biased region" description="Basic and acidic residues" evidence="1">
    <location>
        <begin position="53"/>
        <end position="64"/>
    </location>
</feature>
<protein>
    <recommendedName>
        <fullName evidence="4">Peptidase M15B domain-containing protein</fullName>
    </recommendedName>
</protein>